<evidence type="ECO:0000313" key="2">
    <source>
        <dbReference type="Proteomes" id="UP000197032"/>
    </source>
</evidence>
<dbReference type="AlphaFoldDB" id="A0A1Z5HY76"/>
<proteinExistence type="predicted"/>
<comment type="caution">
    <text evidence="1">The sequence shown here is derived from an EMBL/GenBank/DDBJ whole genome shotgun (WGS) entry which is preliminary data.</text>
</comment>
<dbReference type="Proteomes" id="UP000197032">
    <property type="component" value="Unassembled WGS sequence"/>
</dbReference>
<gene>
    <name evidence="1" type="ORF">KKC1_33510</name>
</gene>
<sequence>MGHFHFGSFLAAGLAHIISPLKQGKVERKAKILPTYDTKKRIPLGGFHVQADG</sequence>
<accession>A0A1Z5HY76</accession>
<keyword evidence="2" id="KW-1185">Reference proteome</keyword>
<name>A0A1Z5HY76_9FIRM</name>
<organism evidence="1 2">
    <name type="scientific">Calderihabitans maritimus</name>
    <dbReference type="NCBI Taxonomy" id="1246530"/>
    <lineage>
        <taxon>Bacteria</taxon>
        <taxon>Bacillati</taxon>
        <taxon>Bacillota</taxon>
        <taxon>Clostridia</taxon>
        <taxon>Neomoorellales</taxon>
        <taxon>Calderihabitantaceae</taxon>
        <taxon>Calderihabitans</taxon>
    </lineage>
</organism>
<reference evidence="2" key="1">
    <citation type="journal article" date="2017" name="Appl. Environ. Microbiol.">
        <title>Genomic analysis of Calderihabitans maritimus KKC1, a thermophilic hydrogenogenic carboxydotrophic bacterium isolated from marine sediment.</title>
        <authorList>
            <person name="Omae K."/>
            <person name="Yoneda Y."/>
            <person name="Fukuyama Y."/>
            <person name="Yoshida T."/>
            <person name="Sako Y."/>
        </authorList>
    </citation>
    <scope>NUCLEOTIDE SEQUENCE [LARGE SCALE GENOMIC DNA]</scope>
    <source>
        <strain evidence="2">KKC1</strain>
    </source>
</reference>
<dbReference type="EMBL" id="BDGJ01000207">
    <property type="protein sequence ID" value="GAW94240.1"/>
    <property type="molecule type" value="Genomic_DNA"/>
</dbReference>
<evidence type="ECO:0000313" key="1">
    <source>
        <dbReference type="EMBL" id="GAW94240.1"/>
    </source>
</evidence>
<protein>
    <submittedName>
        <fullName evidence="1">Uncharacterized protein</fullName>
    </submittedName>
</protein>